<dbReference type="EnsemblMetazoa" id="Aqu2.1.30875_001">
    <property type="protein sequence ID" value="Aqu2.1.30875_001"/>
    <property type="gene ID" value="Aqu2.1.30875"/>
</dbReference>
<gene>
    <name evidence="1" type="primary">109582282</name>
</gene>
<dbReference type="KEGG" id="aqu:109582282"/>
<reference evidence="2" key="1">
    <citation type="journal article" date="2010" name="Nature">
        <title>The Amphimedon queenslandica genome and the evolution of animal complexity.</title>
        <authorList>
            <person name="Srivastava M."/>
            <person name="Simakov O."/>
            <person name="Chapman J."/>
            <person name="Fahey B."/>
            <person name="Gauthier M.E."/>
            <person name="Mitros T."/>
            <person name="Richards G.S."/>
            <person name="Conaco C."/>
            <person name="Dacre M."/>
            <person name="Hellsten U."/>
            <person name="Larroux C."/>
            <person name="Putnam N.H."/>
            <person name="Stanke M."/>
            <person name="Adamska M."/>
            <person name="Darling A."/>
            <person name="Degnan S.M."/>
            <person name="Oakley T.H."/>
            <person name="Plachetzki D.C."/>
            <person name="Zhai Y."/>
            <person name="Adamski M."/>
            <person name="Calcino A."/>
            <person name="Cummins S.F."/>
            <person name="Goodstein D.M."/>
            <person name="Harris C."/>
            <person name="Jackson D.J."/>
            <person name="Leys S.P."/>
            <person name="Shu S."/>
            <person name="Woodcroft B.J."/>
            <person name="Vervoort M."/>
            <person name="Kosik K.S."/>
            <person name="Manning G."/>
            <person name="Degnan B.M."/>
            <person name="Rokhsar D.S."/>
        </authorList>
    </citation>
    <scope>NUCLEOTIDE SEQUENCE [LARGE SCALE GENOMIC DNA]</scope>
</reference>
<sequence>MDQELSEFMNNNDFFLLSSAFSIAAPVDEPKKTKFEYNHTNNESNVFNEEPSLKYLKKKLNATEEKVNHLVLQNYNEMMENVYQQVTVPTFFTKWTSHSIPYTSSIDDTFHAQNTQEWAQYLVTASHRTTGSVSVYRIAKERLRHSETIMIPGDKTLTSTAHFTLL</sequence>
<proteinExistence type="predicted"/>
<dbReference type="InParanoid" id="A0A1X7USA5"/>
<evidence type="ECO:0000313" key="1">
    <source>
        <dbReference type="EnsemblMetazoa" id="Aqu2.1.30875_001"/>
    </source>
</evidence>
<dbReference type="EnsemblMetazoa" id="XM_019996950.1">
    <property type="protein sequence ID" value="XP_019852509.1"/>
    <property type="gene ID" value="LOC109582282"/>
</dbReference>
<keyword evidence="2" id="KW-1185">Reference proteome</keyword>
<reference evidence="1" key="2">
    <citation type="submission" date="2017-05" db="UniProtKB">
        <authorList>
            <consortium name="EnsemblMetazoa"/>
        </authorList>
    </citation>
    <scope>IDENTIFICATION</scope>
</reference>
<evidence type="ECO:0000313" key="2">
    <source>
        <dbReference type="Proteomes" id="UP000007879"/>
    </source>
</evidence>
<organism evidence="1">
    <name type="scientific">Amphimedon queenslandica</name>
    <name type="common">Sponge</name>
    <dbReference type="NCBI Taxonomy" id="400682"/>
    <lineage>
        <taxon>Eukaryota</taxon>
        <taxon>Metazoa</taxon>
        <taxon>Porifera</taxon>
        <taxon>Demospongiae</taxon>
        <taxon>Heteroscleromorpha</taxon>
        <taxon>Haplosclerida</taxon>
        <taxon>Niphatidae</taxon>
        <taxon>Amphimedon</taxon>
    </lineage>
</organism>
<dbReference type="AlphaFoldDB" id="A0A1X7USA5"/>
<name>A0A1X7USA5_AMPQE</name>
<dbReference type="Proteomes" id="UP000007879">
    <property type="component" value="Unassembled WGS sequence"/>
</dbReference>
<accession>A0A1X7USA5</accession>
<protein>
    <submittedName>
        <fullName evidence="1">Uncharacterized protein</fullName>
    </submittedName>
</protein>
<dbReference type="EnsemblMetazoa" id="XM_019996951.1">
    <property type="protein sequence ID" value="XP_019852510.1"/>
    <property type="gene ID" value="LOC109582282"/>
</dbReference>